<dbReference type="GO" id="GO:0005524">
    <property type="term" value="F:ATP binding"/>
    <property type="evidence" value="ECO:0007669"/>
    <property type="project" value="UniProtKB-UniRule"/>
</dbReference>
<keyword evidence="9" id="KW-0645">Protease</keyword>
<evidence type="ECO:0000256" key="1">
    <source>
        <dbReference type="ARBA" id="ARBA00022723"/>
    </source>
</evidence>
<dbReference type="InterPro" id="IPR050052">
    <property type="entry name" value="ATP-dep_Clp_protease_ClpX"/>
</dbReference>
<dbReference type="GO" id="GO:0009376">
    <property type="term" value="C:HslUV protease complex"/>
    <property type="evidence" value="ECO:0007669"/>
    <property type="project" value="TreeGrafter"/>
</dbReference>
<dbReference type="InterPro" id="IPR003593">
    <property type="entry name" value="AAA+_ATPase"/>
</dbReference>
<comment type="similarity">
    <text evidence="6 7">Belongs to the ClpX chaperone family.</text>
</comment>
<dbReference type="InterPro" id="IPR019489">
    <property type="entry name" value="Clp_ATPase_C"/>
</dbReference>
<keyword evidence="3 6" id="KW-0862">Zinc</keyword>
<dbReference type="SMART" id="SM00382">
    <property type="entry name" value="AAA"/>
    <property type="match status" value="1"/>
</dbReference>
<feature type="domain" description="ClpX-type ZB" evidence="8">
    <location>
        <begin position="1"/>
        <end position="56"/>
    </location>
</feature>
<dbReference type="AlphaFoldDB" id="A0A9D8KB62"/>
<dbReference type="Gene3D" id="3.40.50.300">
    <property type="entry name" value="P-loop containing nucleotide triphosphate hydrolases"/>
    <property type="match status" value="1"/>
</dbReference>
<gene>
    <name evidence="6 9" type="primary">clpX</name>
    <name evidence="9" type="ORF">JW984_03665</name>
</gene>
<dbReference type="Pfam" id="PF06689">
    <property type="entry name" value="zf-C4_ClpX"/>
    <property type="match status" value="1"/>
</dbReference>
<comment type="caution">
    <text evidence="9">The sequence shown here is derived from an EMBL/GenBank/DDBJ whole genome shotgun (WGS) entry which is preliminary data.</text>
</comment>
<dbReference type="InterPro" id="IPR038366">
    <property type="entry name" value="Znf_CppX_C4_sf"/>
</dbReference>
<dbReference type="SUPFAM" id="SSF52540">
    <property type="entry name" value="P-loop containing nucleoside triphosphate hydrolases"/>
    <property type="match status" value="1"/>
</dbReference>
<dbReference type="EMBL" id="JAFGIX010000018">
    <property type="protein sequence ID" value="MBN1572275.1"/>
    <property type="molecule type" value="Genomic_DNA"/>
</dbReference>
<dbReference type="InterPro" id="IPR010603">
    <property type="entry name" value="Znf_CppX_C4"/>
</dbReference>
<reference evidence="9" key="2">
    <citation type="submission" date="2021-01" db="EMBL/GenBank/DDBJ databases">
        <authorList>
            <person name="Hahn C.R."/>
            <person name="Youssef N.H."/>
            <person name="Elshahed M."/>
        </authorList>
    </citation>
    <scope>NUCLEOTIDE SEQUENCE</scope>
    <source>
        <strain evidence="9">Zod_Metabat.24</strain>
    </source>
</reference>
<feature type="binding site" evidence="6">
    <location>
        <begin position="120"/>
        <end position="127"/>
    </location>
    <ligand>
        <name>ATP</name>
        <dbReference type="ChEBI" id="CHEBI:30616"/>
    </ligand>
</feature>
<dbReference type="GO" id="GO:0051082">
    <property type="term" value="F:unfolded protein binding"/>
    <property type="evidence" value="ECO:0007669"/>
    <property type="project" value="UniProtKB-UniRule"/>
</dbReference>
<evidence type="ECO:0000256" key="7">
    <source>
        <dbReference type="PROSITE-ProRule" id="PRU01250"/>
    </source>
</evidence>
<dbReference type="FunFam" id="1.10.8.60:FF:000002">
    <property type="entry name" value="ATP-dependent Clp protease ATP-binding subunit ClpX"/>
    <property type="match status" value="1"/>
</dbReference>
<dbReference type="GO" id="GO:0140662">
    <property type="term" value="F:ATP-dependent protein folding chaperone"/>
    <property type="evidence" value="ECO:0007669"/>
    <property type="project" value="InterPro"/>
</dbReference>
<dbReference type="Gene3D" id="6.20.220.10">
    <property type="entry name" value="ClpX chaperone, C4-type zinc finger domain"/>
    <property type="match status" value="1"/>
</dbReference>
<dbReference type="SMART" id="SM01086">
    <property type="entry name" value="ClpB_D2-small"/>
    <property type="match status" value="1"/>
</dbReference>
<dbReference type="SMART" id="SM00994">
    <property type="entry name" value="zf-C4_ClpX"/>
    <property type="match status" value="1"/>
</dbReference>
<accession>A0A9D8KB62</accession>
<dbReference type="Gene3D" id="1.10.8.60">
    <property type="match status" value="1"/>
</dbReference>
<evidence type="ECO:0000313" key="9">
    <source>
        <dbReference type="EMBL" id="MBN1572275.1"/>
    </source>
</evidence>
<name>A0A9D8KB62_9DELT</name>
<dbReference type="GO" id="GO:0008270">
    <property type="term" value="F:zinc ion binding"/>
    <property type="evidence" value="ECO:0007669"/>
    <property type="project" value="UniProtKB-UniRule"/>
</dbReference>
<dbReference type="PANTHER" id="PTHR48102:SF7">
    <property type="entry name" value="ATP-DEPENDENT CLP PROTEASE ATP-BINDING SUBUNIT CLPX-LIKE, MITOCHONDRIAL"/>
    <property type="match status" value="1"/>
</dbReference>
<reference evidence="9" key="1">
    <citation type="journal article" date="2021" name="Environ. Microbiol.">
        <title>Genomic characterization of three novel Desulfobacterota classes expand the metabolic and phylogenetic diversity of the phylum.</title>
        <authorList>
            <person name="Murphy C.L."/>
            <person name="Biggerstaff J."/>
            <person name="Eichhorn A."/>
            <person name="Ewing E."/>
            <person name="Shahan R."/>
            <person name="Soriano D."/>
            <person name="Stewart S."/>
            <person name="VanMol K."/>
            <person name="Walker R."/>
            <person name="Walters P."/>
            <person name="Elshahed M.S."/>
            <person name="Youssef N.H."/>
        </authorList>
    </citation>
    <scope>NUCLEOTIDE SEQUENCE</scope>
    <source>
        <strain evidence="9">Zod_Metabat.24</strain>
    </source>
</reference>
<evidence type="ECO:0000256" key="6">
    <source>
        <dbReference type="HAMAP-Rule" id="MF_00175"/>
    </source>
</evidence>
<organism evidence="9 10">
    <name type="scientific">Candidatus Zymogenus saltonus</name>
    <dbReference type="NCBI Taxonomy" id="2844893"/>
    <lineage>
        <taxon>Bacteria</taxon>
        <taxon>Deltaproteobacteria</taxon>
        <taxon>Candidatus Zymogenia</taxon>
        <taxon>Candidatus Zymogeniales</taxon>
        <taxon>Candidatus Zymogenaceae</taxon>
        <taxon>Candidatus Zymogenus</taxon>
    </lineage>
</organism>
<evidence type="ECO:0000313" key="10">
    <source>
        <dbReference type="Proteomes" id="UP000809273"/>
    </source>
</evidence>
<protein>
    <recommendedName>
        <fullName evidence="6">ATP-dependent Clp protease ATP-binding subunit ClpX</fullName>
    </recommendedName>
</protein>
<evidence type="ECO:0000256" key="3">
    <source>
        <dbReference type="ARBA" id="ARBA00022833"/>
    </source>
</evidence>
<dbReference type="GO" id="GO:0008233">
    <property type="term" value="F:peptidase activity"/>
    <property type="evidence" value="ECO:0007669"/>
    <property type="project" value="UniProtKB-KW"/>
</dbReference>
<dbReference type="CDD" id="cd19497">
    <property type="entry name" value="RecA-like_ClpX"/>
    <property type="match status" value="1"/>
</dbReference>
<keyword evidence="2 6" id="KW-0547">Nucleotide-binding</keyword>
<evidence type="ECO:0000256" key="5">
    <source>
        <dbReference type="ARBA" id="ARBA00023186"/>
    </source>
</evidence>
<evidence type="ECO:0000256" key="4">
    <source>
        <dbReference type="ARBA" id="ARBA00022840"/>
    </source>
</evidence>
<dbReference type="GO" id="GO:0016887">
    <property type="term" value="F:ATP hydrolysis activity"/>
    <property type="evidence" value="ECO:0007669"/>
    <property type="project" value="InterPro"/>
</dbReference>
<feature type="binding site" evidence="6 7">
    <location>
        <position position="37"/>
    </location>
    <ligand>
        <name>Zn(2+)</name>
        <dbReference type="ChEBI" id="CHEBI:29105"/>
    </ligand>
</feature>
<keyword evidence="9" id="KW-0378">Hydrolase</keyword>
<dbReference type="Pfam" id="PF10431">
    <property type="entry name" value="ClpB_D2-small"/>
    <property type="match status" value="1"/>
</dbReference>
<dbReference type="PROSITE" id="PS51902">
    <property type="entry name" value="CLPX_ZB"/>
    <property type="match status" value="1"/>
</dbReference>
<keyword evidence="1 6" id="KW-0479">Metal-binding</keyword>
<keyword evidence="5 6" id="KW-0143">Chaperone</keyword>
<comment type="subunit">
    <text evidence="6">Component of the ClpX-ClpP complex. Forms a hexameric ring that, in the presence of ATP, binds to fourteen ClpP subunits assembled into a disk-like structure with a central cavity, resembling the structure of eukaryotic proteasomes.</text>
</comment>
<feature type="binding site" evidence="6 7">
    <location>
        <position position="18"/>
    </location>
    <ligand>
        <name>Zn(2+)</name>
        <dbReference type="ChEBI" id="CHEBI:29105"/>
    </ligand>
</feature>
<dbReference type="Proteomes" id="UP000809273">
    <property type="component" value="Unassembled WGS sequence"/>
</dbReference>
<feature type="binding site" evidence="6 7">
    <location>
        <position position="15"/>
    </location>
    <ligand>
        <name>Zn(2+)</name>
        <dbReference type="ChEBI" id="CHEBI:29105"/>
    </ligand>
</feature>
<dbReference type="InterPro" id="IPR003959">
    <property type="entry name" value="ATPase_AAA_core"/>
</dbReference>
<dbReference type="InterPro" id="IPR059188">
    <property type="entry name" value="Znf_CLPX-like"/>
</dbReference>
<evidence type="ECO:0000259" key="8">
    <source>
        <dbReference type="PROSITE" id="PS51902"/>
    </source>
</evidence>
<dbReference type="InterPro" id="IPR004487">
    <property type="entry name" value="Clp_protease_ATP-bd_su_ClpX"/>
</dbReference>
<dbReference type="SUPFAM" id="SSF57716">
    <property type="entry name" value="Glucocorticoid receptor-like (DNA-binding domain)"/>
    <property type="match status" value="1"/>
</dbReference>
<dbReference type="PANTHER" id="PTHR48102">
    <property type="entry name" value="ATP-DEPENDENT CLP PROTEASE ATP-BINDING SUBUNIT CLPX-LIKE, MITOCHONDRIAL-RELATED"/>
    <property type="match status" value="1"/>
</dbReference>
<evidence type="ECO:0000256" key="2">
    <source>
        <dbReference type="ARBA" id="ARBA00022741"/>
    </source>
</evidence>
<dbReference type="Pfam" id="PF07724">
    <property type="entry name" value="AAA_2"/>
    <property type="match status" value="1"/>
</dbReference>
<dbReference type="GO" id="GO:0051603">
    <property type="term" value="P:proteolysis involved in protein catabolic process"/>
    <property type="evidence" value="ECO:0007669"/>
    <property type="project" value="TreeGrafter"/>
</dbReference>
<dbReference type="GO" id="GO:0051301">
    <property type="term" value="P:cell division"/>
    <property type="evidence" value="ECO:0007669"/>
    <property type="project" value="TreeGrafter"/>
</dbReference>
<dbReference type="HAMAP" id="MF_00175">
    <property type="entry name" value="ClpX"/>
    <property type="match status" value="1"/>
</dbReference>
<proteinExistence type="inferred from homology"/>
<dbReference type="NCBIfam" id="TIGR00382">
    <property type="entry name" value="clpX"/>
    <property type="match status" value="1"/>
</dbReference>
<sequence length="415" mass="46008">MNEHKGKEKNGGMICSFCGKSQRDVKKLIAGPTSFICDECVELCNDIIAEEYEREELTKTSADIPKPAEIKAFLDEYVVGQQRAKKILAVAVHNHYKRIGTDTKGSDVELQKSNILLLGPTGSGKTLLAQTLAKFLNVPFTIADATSLTEAGYVGEDVENIILNLLQTADYDIEKASKGIIYIDEVDKISKKNDNPSITRDVSGEGVQQALLKIIEGTIANVPPKGGRKHPQQEFLPVDTTNILFICGGAFTGLDKIVERRMHSKSLGFSAEIRTKKERNIGELLANVQPEDLIKYGLIPEFAGRLPAIATLTELSEESLIKILQEPKNALVKQYQKLFELEKVKLKFTDESLVAISRLAMERGSGARGLRSIMENIMVDIMYEIPSQKNIKECIINEEVVLNKENPIILYEKSA</sequence>
<dbReference type="GO" id="GO:0046983">
    <property type="term" value="F:protein dimerization activity"/>
    <property type="evidence" value="ECO:0007669"/>
    <property type="project" value="UniProtKB-UniRule"/>
</dbReference>
<dbReference type="NCBIfam" id="NF003745">
    <property type="entry name" value="PRK05342.1"/>
    <property type="match status" value="1"/>
</dbReference>
<comment type="function">
    <text evidence="6">ATP-dependent specificity component of the Clp protease. It directs the protease to specific substrates. Can perform chaperone functions in the absence of ClpP.</text>
</comment>
<dbReference type="InterPro" id="IPR046425">
    <property type="entry name" value="ClpX_bact"/>
</dbReference>
<dbReference type="InterPro" id="IPR027417">
    <property type="entry name" value="P-loop_NTPase"/>
</dbReference>
<keyword evidence="4 6" id="KW-0067">ATP-binding</keyword>
<dbReference type="FunFam" id="3.40.50.300:FF:000005">
    <property type="entry name" value="ATP-dependent Clp protease ATP-binding subunit ClpX"/>
    <property type="match status" value="1"/>
</dbReference>
<feature type="binding site" evidence="6 7">
    <location>
        <position position="40"/>
    </location>
    <ligand>
        <name>Zn(2+)</name>
        <dbReference type="ChEBI" id="CHEBI:29105"/>
    </ligand>
</feature>